<feature type="domain" description="GGDEF" evidence="4">
    <location>
        <begin position="23"/>
        <end position="154"/>
    </location>
</feature>
<dbReference type="PROSITE" id="PS50887">
    <property type="entry name" value="GGDEF"/>
    <property type="match status" value="1"/>
</dbReference>
<dbReference type="InterPro" id="IPR000160">
    <property type="entry name" value="GGDEF_dom"/>
</dbReference>
<keyword evidence="1" id="KW-0597">Phosphoprotein</keyword>
<dbReference type="RefSeq" id="WP_172433842.1">
    <property type="nucleotide sequence ID" value="NZ_AP022642.1"/>
</dbReference>
<name>A0A679GNN9_9GAMM</name>
<dbReference type="Pfam" id="PF00990">
    <property type="entry name" value="GGDEF"/>
    <property type="match status" value="1"/>
</dbReference>
<dbReference type="InterPro" id="IPR035919">
    <property type="entry name" value="EAL_sf"/>
</dbReference>
<dbReference type="InterPro" id="IPR050706">
    <property type="entry name" value="Cyclic-di-GMP_PDE-like"/>
</dbReference>
<dbReference type="SMART" id="SM00052">
    <property type="entry name" value="EAL"/>
    <property type="match status" value="1"/>
</dbReference>
<dbReference type="InterPro" id="IPR011006">
    <property type="entry name" value="CheY-like_superfamily"/>
</dbReference>
<dbReference type="CDD" id="cd01948">
    <property type="entry name" value="EAL"/>
    <property type="match status" value="1"/>
</dbReference>
<dbReference type="SUPFAM" id="SSF55073">
    <property type="entry name" value="Nucleotide cyclase"/>
    <property type="match status" value="1"/>
</dbReference>
<dbReference type="InterPro" id="IPR001633">
    <property type="entry name" value="EAL_dom"/>
</dbReference>
<dbReference type="SMART" id="SM00267">
    <property type="entry name" value="GGDEF"/>
    <property type="match status" value="1"/>
</dbReference>
<dbReference type="Pfam" id="PF00072">
    <property type="entry name" value="Response_reg"/>
    <property type="match status" value="1"/>
</dbReference>
<dbReference type="KEGG" id="poj:PtoMrB4_31060"/>
<evidence type="ECO:0000313" key="6">
    <source>
        <dbReference type="Proteomes" id="UP000501237"/>
    </source>
</evidence>
<feature type="modified residue" description="4-aspartylphosphate" evidence="1">
    <location>
        <position position="480"/>
    </location>
</feature>
<dbReference type="SMART" id="SM00448">
    <property type="entry name" value="REC"/>
    <property type="match status" value="1"/>
</dbReference>
<dbReference type="Proteomes" id="UP000501237">
    <property type="component" value="Chromosome"/>
</dbReference>
<dbReference type="CDD" id="cd17569">
    <property type="entry name" value="REC_HupR-like"/>
    <property type="match status" value="1"/>
</dbReference>
<sequence length="547" mass="60557">MDIQTPASASLADRIAAQGPCAPGALLALIDLDDFHILNAHHGLETGDLLMLHLEDRLREALRDGEWLWRNGPDSFLLGVPDGRDTPDRLGASLCALVEAPLELAGQVFHLRASVGLAVAWVRDRTFASLYSRTELAQREARREGGGRYRYLDEARLVAARREAELCGQLRAALREEQLVLHYQPQIDCQTGEVCGYEALVRWQHPTRGLLGPDKFIPVAERLGLMVGLGQWVLGRAIADARALLAEKHATLAVNLSPSQLRDRQLVGFVQRTLQRHGLEASRLELEITESCLLNDEALVREQLAGLRRLGVRLALDDFGTGFCNLGYLQTLPVDRVKVDRCFLSGTGEDAHALALFRALMAMLQHLSVEVLCEGVEQETQMRLLQSLRCNQWQGYFAARPMPLDAVVPWRGQARRWFPQPACADHPDAPTLLLVDDEPAVHGALRRVLRGRGWNVLCAGNAEEAFALLASQPVQVIISDHAMPGITGVELLSRARQLYPACRRILLTGHNDAQTLMQAISQSAVCRFISKPWNDAHLVQAVELALQ</sequence>
<proteinExistence type="predicted"/>
<dbReference type="GO" id="GO:0071111">
    <property type="term" value="F:cyclic-guanylate-specific phosphodiesterase activity"/>
    <property type="evidence" value="ECO:0007669"/>
    <property type="project" value="InterPro"/>
</dbReference>
<reference evidence="5 6" key="1">
    <citation type="journal article" date="2020" name="Microbiol. Resour. Announc.">
        <title>Complete genome sequence of Pseudomonas otitidis strain MrB4, isolated from Lake Biwa in Japan.</title>
        <authorList>
            <person name="Miyazaki K."/>
            <person name="Hase E."/>
            <person name="Maruya T."/>
        </authorList>
    </citation>
    <scope>NUCLEOTIDE SEQUENCE [LARGE SCALE GENOMIC DNA]</scope>
    <source>
        <strain evidence="5 6">MrB4</strain>
    </source>
</reference>
<dbReference type="Pfam" id="PF00563">
    <property type="entry name" value="EAL"/>
    <property type="match status" value="1"/>
</dbReference>
<evidence type="ECO:0000256" key="1">
    <source>
        <dbReference type="PROSITE-ProRule" id="PRU00169"/>
    </source>
</evidence>
<dbReference type="SUPFAM" id="SSF52172">
    <property type="entry name" value="CheY-like"/>
    <property type="match status" value="1"/>
</dbReference>
<dbReference type="InterPro" id="IPR029787">
    <property type="entry name" value="Nucleotide_cyclase"/>
</dbReference>
<dbReference type="EMBL" id="AP022642">
    <property type="protein sequence ID" value="BCA29129.1"/>
    <property type="molecule type" value="Genomic_DNA"/>
</dbReference>
<evidence type="ECO:0000259" key="2">
    <source>
        <dbReference type="PROSITE" id="PS50110"/>
    </source>
</evidence>
<dbReference type="InterPro" id="IPR001789">
    <property type="entry name" value="Sig_transdc_resp-reg_receiver"/>
</dbReference>
<dbReference type="PANTHER" id="PTHR33121">
    <property type="entry name" value="CYCLIC DI-GMP PHOSPHODIESTERASE PDEF"/>
    <property type="match status" value="1"/>
</dbReference>
<dbReference type="PROSITE" id="PS50110">
    <property type="entry name" value="RESPONSE_REGULATORY"/>
    <property type="match status" value="1"/>
</dbReference>
<feature type="domain" description="EAL" evidence="3">
    <location>
        <begin position="163"/>
        <end position="415"/>
    </location>
</feature>
<dbReference type="PROSITE" id="PS50883">
    <property type="entry name" value="EAL"/>
    <property type="match status" value="1"/>
</dbReference>
<dbReference type="InterPro" id="IPR043128">
    <property type="entry name" value="Rev_trsase/Diguanyl_cyclase"/>
</dbReference>
<dbReference type="Gene3D" id="3.30.70.270">
    <property type="match status" value="1"/>
</dbReference>
<organism evidence="5 6">
    <name type="scientific">Metapseudomonas otitidis</name>
    <dbReference type="NCBI Taxonomy" id="319939"/>
    <lineage>
        <taxon>Bacteria</taxon>
        <taxon>Pseudomonadati</taxon>
        <taxon>Pseudomonadota</taxon>
        <taxon>Gammaproteobacteria</taxon>
        <taxon>Pseudomonadales</taxon>
        <taxon>Pseudomonadaceae</taxon>
        <taxon>Metapseudomonas</taxon>
    </lineage>
</organism>
<dbReference type="GeneID" id="57398320"/>
<dbReference type="SUPFAM" id="SSF141868">
    <property type="entry name" value="EAL domain-like"/>
    <property type="match status" value="1"/>
</dbReference>
<dbReference type="PANTHER" id="PTHR33121:SF70">
    <property type="entry name" value="SIGNALING PROTEIN YKOW"/>
    <property type="match status" value="1"/>
</dbReference>
<evidence type="ECO:0000313" key="5">
    <source>
        <dbReference type="EMBL" id="BCA29129.1"/>
    </source>
</evidence>
<accession>A0A679GNN9</accession>
<dbReference type="Gene3D" id="3.40.50.2300">
    <property type="match status" value="1"/>
</dbReference>
<evidence type="ECO:0000259" key="3">
    <source>
        <dbReference type="PROSITE" id="PS50883"/>
    </source>
</evidence>
<dbReference type="AlphaFoldDB" id="A0A679GNN9"/>
<protein>
    <submittedName>
        <fullName evidence="5">C-di-GMP phosphodiesterase A</fullName>
    </submittedName>
</protein>
<gene>
    <name evidence="5" type="primary">pdeA</name>
    <name evidence="5" type="ORF">PtoMrB4_31060</name>
</gene>
<feature type="domain" description="Response regulatory" evidence="2">
    <location>
        <begin position="431"/>
        <end position="546"/>
    </location>
</feature>
<dbReference type="Gene3D" id="3.20.20.450">
    <property type="entry name" value="EAL domain"/>
    <property type="match status" value="1"/>
</dbReference>
<evidence type="ECO:0000259" key="4">
    <source>
        <dbReference type="PROSITE" id="PS50887"/>
    </source>
</evidence>
<dbReference type="GO" id="GO:0000160">
    <property type="term" value="P:phosphorelay signal transduction system"/>
    <property type="evidence" value="ECO:0007669"/>
    <property type="project" value="InterPro"/>
</dbReference>